<dbReference type="InterPro" id="IPR051876">
    <property type="entry name" value="ODA-DC/CCD"/>
</dbReference>
<accession>A0A2C6LBH6</accession>
<gene>
    <name evidence="5" type="ORF">CSUI_001766</name>
</gene>
<feature type="compositionally biased region" description="Basic residues" evidence="3">
    <location>
        <begin position="539"/>
        <end position="548"/>
    </location>
</feature>
<dbReference type="PANTHER" id="PTHR21694:SF18">
    <property type="entry name" value="COILED-COIL DOMAIN-CONTAINING PROTEIN 63"/>
    <property type="match status" value="1"/>
</dbReference>
<evidence type="ECO:0000313" key="6">
    <source>
        <dbReference type="Proteomes" id="UP000221165"/>
    </source>
</evidence>
<feature type="coiled-coil region" evidence="2">
    <location>
        <begin position="14"/>
        <end position="73"/>
    </location>
</feature>
<dbReference type="VEuPathDB" id="ToxoDB:CSUI_001766"/>
<dbReference type="AlphaFoldDB" id="A0A2C6LBH6"/>
<protein>
    <submittedName>
        <fullName evidence="5">Outer dynein arm docking complex protein oda1</fullName>
    </submittedName>
</protein>
<evidence type="ECO:0000256" key="2">
    <source>
        <dbReference type="SAM" id="Coils"/>
    </source>
</evidence>
<feature type="compositionally biased region" description="Basic and acidic residues" evidence="3">
    <location>
        <begin position="503"/>
        <end position="538"/>
    </location>
</feature>
<reference evidence="5 6" key="1">
    <citation type="journal article" date="2017" name="Int. J. Parasitol.">
        <title>The genome of the protozoan parasite Cystoisospora suis and a reverse vaccinology approach to identify vaccine candidates.</title>
        <authorList>
            <person name="Palmieri N."/>
            <person name="Shrestha A."/>
            <person name="Ruttkowski B."/>
            <person name="Beck T."/>
            <person name="Vogl C."/>
            <person name="Tomley F."/>
            <person name="Blake D.P."/>
            <person name="Joachim A."/>
        </authorList>
    </citation>
    <scope>NUCLEOTIDE SEQUENCE [LARGE SCALE GENOMIC DNA]</scope>
    <source>
        <strain evidence="5 6">Wien I</strain>
    </source>
</reference>
<organism evidence="5 6">
    <name type="scientific">Cystoisospora suis</name>
    <dbReference type="NCBI Taxonomy" id="483139"/>
    <lineage>
        <taxon>Eukaryota</taxon>
        <taxon>Sar</taxon>
        <taxon>Alveolata</taxon>
        <taxon>Apicomplexa</taxon>
        <taxon>Conoidasida</taxon>
        <taxon>Coccidia</taxon>
        <taxon>Eucoccidiorida</taxon>
        <taxon>Eimeriorina</taxon>
        <taxon>Sarcocystidae</taxon>
        <taxon>Cystoisospora</taxon>
    </lineage>
</organism>
<dbReference type="OrthoDB" id="6766775at2759"/>
<dbReference type="PANTHER" id="PTHR21694">
    <property type="entry name" value="COILED-COIL DOMAIN-CONTAINING PROTEIN 63"/>
    <property type="match status" value="1"/>
</dbReference>
<proteinExistence type="predicted"/>
<comment type="caution">
    <text evidence="5">The sequence shown here is derived from an EMBL/GenBank/DDBJ whole genome shotgun (WGS) entry which is preliminary data.</text>
</comment>
<dbReference type="RefSeq" id="XP_067926067.1">
    <property type="nucleotide sequence ID" value="XM_068061971.1"/>
</dbReference>
<evidence type="ECO:0000313" key="5">
    <source>
        <dbReference type="EMBL" id="PHJ24394.1"/>
    </source>
</evidence>
<feature type="domain" description="ODAD1 central coiled coil region" evidence="4">
    <location>
        <begin position="139"/>
        <end position="421"/>
    </location>
</feature>
<evidence type="ECO:0000256" key="1">
    <source>
        <dbReference type="ARBA" id="ARBA00023054"/>
    </source>
</evidence>
<dbReference type="Pfam" id="PF21773">
    <property type="entry name" value="ODAD1_CC"/>
    <property type="match status" value="1"/>
</dbReference>
<dbReference type="Proteomes" id="UP000221165">
    <property type="component" value="Unassembled WGS sequence"/>
</dbReference>
<evidence type="ECO:0000259" key="4">
    <source>
        <dbReference type="Pfam" id="PF21773"/>
    </source>
</evidence>
<dbReference type="InterPro" id="IPR049258">
    <property type="entry name" value="ODAD1_CC"/>
</dbReference>
<dbReference type="GeneID" id="94425182"/>
<keyword evidence="1 2" id="KW-0175">Coiled coil</keyword>
<name>A0A2C6LBH6_9APIC</name>
<feature type="region of interest" description="Disordered" evidence="3">
    <location>
        <begin position="498"/>
        <end position="548"/>
    </location>
</feature>
<keyword evidence="6" id="KW-1185">Reference proteome</keyword>
<dbReference type="EMBL" id="MIGC01000705">
    <property type="protein sequence ID" value="PHJ24394.1"/>
    <property type="molecule type" value="Genomic_DNA"/>
</dbReference>
<feature type="coiled-coil region" evidence="2">
    <location>
        <begin position="155"/>
        <end position="182"/>
    </location>
</feature>
<feature type="coiled-coil region" evidence="2">
    <location>
        <begin position="338"/>
        <end position="365"/>
    </location>
</feature>
<sequence>MATNPRKIPVELQIQELQRKFRVLENDTRAYSEEAQAQIRRQRGAIEKLSRENRKMKQELQETREAVSSQQNTLMSSRMQALNEQCASLIHDTEDEKKKEKELLTKMSAMEGRVMKCRERMGSMGGVYCAVVSSESIAKQTYILENRLNKGMQRYSEAVAYNKKLKEEINNLRRERVAFDSLCRKMERDLLEKKRSMAEVIDMANAAYRVRDEASQQVALLKAQAGKEHKDFEKEWSELGRLIEIYQKTKQLKQQTKKREQVVTRRLVQSCEGDNQSSSDAWGIAGSGTNADAAASQIEAYQAAFAKIQEATGMPNIDNLLEAFITAEEQNFSLFNYVNALSSDIEAAEAQIAQLQRDIDNFQSCSSVADKRKQEVLQELEACSALLEKKTKMFEEKNENISKKISELKIGIHRVFEKLNGPELFFQELWVSQGMTDSTVLSFLQAIEQRTDTIVEIYLRRFAPPDASAGFVTAERSSGCASVPGFGSSVVQIKLPSTMDGLSSREHSDDEEPDMRPLTREELKDRFLRGRTKKDDRRKNKQRKPGTK</sequence>
<evidence type="ECO:0000256" key="3">
    <source>
        <dbReference type="SAM" id="MobiDB-lite"/>
    </source>
</evidence>